<dbReference type="RefSeq" id="WP_169068655.1">
    <property type="nucleotide sequence ID" value="NZ_SPMY01000116.1"/>
</dbReference>
<name>A0ABX1U181_9PROT</name>
<keyword evidence="2" id="KW-1185">Reference proteome</keyword>
<evidence type="ECO:0000313" key="1">
    <source>
        <dbReference type="EMBL" id="NMQ30256.1"/>
    </source>
</evidence>
<proteinExistence type="predicted"/>
<dbReference type="EMBL" id="SPMY01000116">
    <property type="protein sequence ID" value="NMQ30256.1"/>
    <property type="molecule type" value="Genomic_DNA"/>
</dbReference>
<sequence length="60" mass="6531">MKFVSNAGTDRVLDLVRPWLKPGHGVDMILPSLLAFSEVLADGGKMSRVRLHGIAQVRSS</sequence>
<gene>
    <name evidence="1" type="ORF">E4Q23_22340</name>
</gene>
<protein>
    <submittedName>
        <fullName evidence="1">Uncharacterized protein</fullName>
    </submittedName>
</protein>
<organism evidence="1 2">
    <name type="scientific">Candidatus Accumulibacter phosphatis</name>
    <dbReference type="NCBI Taxonomy" id="327160"/>
    <lineage>
        <taxon>Bacteria</taxon>
        <taxon>Pseudomonadati</taxon>
        <taxon>Pseudomonadota</taxon>
        <taxon>Betaproteobacteria</taxon>
        <taxon>Candidatus Accumulibacter</taxon>
    </lineage>
</organism>
<reference evidence="1 2" key="1">
    <citation type="submission" date="2019-03" db="EMBL/GenBank/DDBJ databases">
        <title>Metabolic reconstructions from genomes of highly enriched 'Candidatus Accumulibacter' and 'Candidatus Competibacter' bioreactor populations.</title>
        <authorList>
            <person name="Annavajhala M.K."/>
            <person name="Welles L."/>
            <person name="Abbas B."/>
            <person name="Sorokin D."/>
            <person name="Park H."/>
            <person name="Van Loosdrecht M."/>
            <person name="Chandran K."/>
        </authorList>
    </citation>
    <scope>NUCLEOTIDE SEQUENCE [LARGE SCALE GENOMIC DNA]</scope>
    <source>
        <strain evidence="1 2">SBR_S</strain>
    </source>
</reference>
<accession>A0ABX1U181</accession>
<comment type="caution">
    <text evidence="1">The sequence shown here is derived from an EMBL/GenBank/DDBJ whole genome shotgun (WGS) entry which is preliminary data.</text>
</comment>
<evidence type="ECO:0000313" key="2">
    <source>
        <dbReference type="Proteomes" id="UP000749010"/>
    </source>
</evidence>
<dbReference type="Proteomes" id="UP000749010">
    <property type="component" value="Unassembled WGS sequence"/>
</dbReference>